<reference evidence="3" key="1">
    <citation type="submission" date="2022-10" db="EMBL/GenBank/DDBJ databases">
        <title>Catenovulum adriacola sp. nov. isolated in the Harbour of Susak.</title>
        <authorList>
            <person name="Schoch T."/>
            <person name="Reich S.J."/>
            <person name="Stoeferle S."/>
            <person name="Flaiz M."/>
            <person name="Kazda M."/>
            <person name="Riedel C.U."/>
            <person name="Duerre P."/>
        </authorList>
    </citation>
    <scope>NUCLEOTIDE SEQUENCE</scope>
    <source>
        <strain evidence="3">TS8</strain>
    </source>
</reference>
<evidence type="ECO:0000259" key="2">
    <source>
        <dbReference type="Pfam" id="PF03413"/>
    </source>
</evidence>
<evidence type="ECO:0000313" key="4">
    <source>
        <dbReference type="Proteomes" id="UP001163726"/>
    </source>
</evidence>
<feature type="domain" description="PepSY" evidence="2">
    <location>
        <begin position="34"/>
        <end position="84"/>
    </location>
</feature>
<proteinExistence type="predicted"/>
<organism evidence="3 4">
    <name type="scientific">Catenovulum adriaticum</name>
    <dbReference type="NCBI Taxonomy" id="2984846"/>
    <lineage>
        <taxon>Bacteria</taxon>
        <taxon>Pseudomonadati</taxon>
        <taxon>Pseudomonadota</taxon>
        <taxon>Gammaproteobacteria</taxon>
        <taxon>Alteromonadales</taxon>
        <taxon>Alteromonadaceae</taxon>
        <taxon>Catenovulum</taxon>
    </lineage>
</organism>
<name>A0ABY7AP80_9ALTE</name>
<feature type="chain" id="PRO_5045386749" evidence="1">
    <location>
        <begin position="27"/>
        <end position="86"/>
    </location>
</feature>
<keyword evidence="4" id="KW-1185">Reference proteome</keyword>
<protein>
    <submittedName>
        <fullName evidence="3">PepSY domain-containing protein</fullName>
    </submittedName>
</protein>
<sequence length="86" mass="9904">MFKQCRLLFLTISLIASLCLISPVQAQTMSMRHAVNSVQQVYQGKLLKAYKTRIKQQTYYRIKMLMPSGRVVSILINAHTGKMQKE</sequence>
<feature type="signal peptide" evidence="1">
    <location>
        <begin position="1"/>
        <end position="26"/>
    </location>
</feature>
<evidence type="ECO:0000256" key="1">
    <source>
        <dbReference type="SAM" id="SignalP"/>
    </source>
</evidence>
<accession>A0ABY7AP80</accession>
<dbReference type="Proteomes" id="UP001163726">
    <property type="component" value="Chromosome"/>
</dbReference>
<evidence type="ECO:0000313" key="3">
    <source>
        <dbReference type="EMBL" id="WAJ71115.1"/>
    </source>
</evidence>
<keyword evidence="1" id="KW-0732">Signal</keyword>
<gene>
    <name evidence="3" type="ORF">OLW01_04725</name>
</gene>
<dbReference type="InterPro" id="IPR025711">
    <property type="entry name" value="PepSY"/>
</dbReference>
<dbReference type="EMBL" id="CP109965">
    <property type="protein sequence ID" value="WAJ71115.1"/>
    <property type="molecule type" value="Genomic_DNA"/>
</dbReference>
<dbReference type="RefSeq" id="WP_268075579.1">
    <property type="nucleotide sequence ID" value="NZ_CP109965.1"/>
</dbReference>
<dbReference type="Pfam" id="PF03413">
    <property type="entry name" value="PepSY"/>
    <property type="match status" value="1"/>
</dbReference>